<sequence>MVRPVTAGLDGSPESLAAADWAAREAMLRDAPLRLVNAWPGPEQLELTPGREAAWHYWAERALRSARAELDAEHPEMPILTDQIPGYPGPVLLAEAERAQLLVVGSRSLGTVAGFFLGSVGLELAARAATPVVLVRADTPDTRDADVVAGVDPRRSCHDVLEFAFDTAARRGAGLRCVYANRVPAIRGSAPWVVDVGLNDAHKEAEYTLSEALAPWRDKFTGVRVVEEIASDSPARRLVAAAAGAALMVVGRGPRRTGLGPRLGPVAQAVAHHAACPVAVVPQS</sequence>
<keyword evidence="4" id="KW-1185">Reference proteome</keyword>
<dbReference type="PANTHER" id="PTHR46553">
    <property type="entry name" value="ADENINE NUCLEOTIDE ALPHA HYDROLASES-LIKE SUPERFAMILY PROTEIN"/>
    <property type="match status" value="1"/>
</dbReference>
<feature type="domain" description="UspA" evidence="2">
    <location>
        <begin position="147"/>
        <end position="282"/>
    </location>
</feature>
<dbReference type="EMBL" id="JAERRF010000010">
    <property type="protein sequence ID" value="MBL1098812.1"/>
    <property type="molecule type" value="Genomic_DNA"/>
</dbReference>
<dbReference type="SUPFAM" id="SSF52402">
    <property type="entry name" value="Adenine nucleotide alpha hydrolases-like"/>
    <property type="match status" value="2"/>
</dbReference>
<proteinExistence type="inferred from homology"/>
<dbReference type="PANTHER" id="PTHR46553:SF3">
    <property type="entry name" value="ADENINE NUCLEOTIDE ALPHA HYDROLASES-LIKE SUPERFAMILY PROTEIN"/>
    <property type="match status" value="1"/>
</dbReference>
<dbReference type="Proteomes" id="UP000634229">
    <property type="component" value="Unassembled WGS sequence"/>
</dbReference>
<gene>
    <name evidence="3" type="ORF">JK363_19515</name>
</gene>
<feature type="domain" description="UspA" evidence="2">
    <location>
        <begin position="1"/>
        <end position="136"/>
    </location>
</feature>
<dbReference type="InterPro" id="IPR006016">
    <property type="entry name" value="UspA"/>
</dbReference>
<accession>A0ABS1NFT7</accession>
<protein>
    <submittedName>
        <fullName evidence="3">Universal stress protein</fullName>
    </submittedName>
</protein>
<dbReference type="InterPro" id="IPR006015">
    <property type="entry name" value="Universal_stress_UspA"/>
</dbReference>
<name>A0ABS1NFT7_9ACTN</name>
<dbReference type="Pfam" id="PF00582">
    <property type="entry name" value="Usp"/>
    <property type="match status" value="2"/>
</dbReference>
<evidence type="ECO:0000259" key="2">
    <source>
        <dbReference type="Pfam" id="PF00582"/>
    </source>
</evidence>
<comment type="caution">
    <text evidence="3">The sequence shown here is derived from an EMBL/GenBank/DDBJ whole genome shotgun (WGS) entry which is preliminary data.</text>
</comment>
<evidence type="ECO:0000313" key="3">
    <source>
        <dbReference type="EMBL" id="MBL1098812.1"/>
    </source>
</evidence>
<dbReference type="PRINTS" id="PR01438">
    <property type="entry name" value="UNVRSLSTRESS"/>
</dbReference>
<evidence type="ECO:0000313" key="4">
    <source>
        <dbReference type="Proteomes" id="UP000634229"/>
    </source>
</evidence>
<comment type="similarity">
    <text evidence="1">Belongs to the universal stress protein A family.</text>
</comment>
<organism evidence="3 4">
    <name type="scientific">Streptomyces coffeae</name>
    <dbReference type="NCBI Taxonomy" id="621382"/>
    <lineage>
        <taxon>Bacteria</taxon>
        <taxon>Bacillati</taxon>
        <taxon>Actinomycetota</taxon>
        <taxon>Actinomycetes</taxon>
        <taxon>Kitasatosporales</taxon>
        <taxon>Streptomycetaceae</taxon>
        <taxon>Streptomyces</taxon>
    </lineage>
</organism>
<dbReference type="Gene3D" id="3.40.50.620">
    <property type="entry name" value="HUPs"/>
    <property type="match status" value="2"/>
</dbReference>
<evidence type="ECO:0000256" key="1">
    <source>
        <dbReference type="ARBA" id="ARBA00008791"/>
    </source>
</evidence>
<reference evidence="3 4" key="1">
    <citation type="submission" date="2021-01" db="EMBL/GenBank/DDBJ databases">
        <title>WGS of actinomycetes isolated from Thailand.</title>
        <authorList>
            <person name="Thawai C."/>
        </authorList>
    </citation>
    <scope>NUCLEOTIDE SEQUENCE [LARGE SCALE GENOMIC DNA]</scope>
    <source>
        <strain evidence="3 4">CA1R205</strain>
    </source>
</reference>
<dbReference type="RefSeq" id="WP_201876210.1">
    <property type="nucleotide sequence ID" value="NZ_JAERRF010000010.1"/>
</dbReference>
<dbReference type="InterPro" id="IPR014729">
    <property type="entry name" value="Rossmann-like_a/b/a_fold"/>
</dbReference>